<evidence type="ECO:0000313" key="10">
    <source>
        <dbReference type="Proteomes" id="UP000319342"/>
    </source>
</evidence>
<evidence type="ECO:0000256" key="7">
    <source>
        <dbReference type="ARBA" id="ARBA00049244"/>
    </source>
</evidence>
<keyword evidence="3 9" id="KW-0808">Transferase</keyword>
<dbReference type="Gene3D" id="3.20.20.140">
    <property type="entry name" value="Metal-dependent hydrolases"/>
    <property type="match status" value="1"/>
</dbReference>
<dbReference type="PANTHER" id="PTHR32294">
    <property type="entry name" value="DNA POLYMERASE III SUBUNIT ALPHA"/>
    <property type="match status" value="1"/>
</dbReference>
<name>A0A518D2Q7_9BACT</name>
<dbReference type="EC" id="2.7.7.7" evidence="1"/>
<dbReference type="Pfam" id="PF07733">
    <property type="entry name" value="DNA_pol3_alpha"/>
    <property type="match status" value="1"/>
</dbReference>
<evidence type="ECO:0000256" key="4">
    <source>
        <dbReference type="ARBA" id="ARBA00022695"/>
    </source>
</evidence>
<evidence type="ECO:0000256" key="1">
    <source>
        <dbReference type="ARBA" id="ARBA00012417"/>
    </source>
</evidence>
<dbReference type="InterPro" id="IPR029460">
    <property type="entry name" value="DNAPol_HHH"/>
</dbReference>
<dbReference type="GO" id="GO:0008408">
    <property type="term" value="F:3'-5' exonuclease activity"/>
    <property type="evidence" value="ECO:0007669"/>
    <property type="project" value="InterPro"/>
</dbReference>
<dbReference type="RefSeq" id="WP_145189730.1">
    <property type="nucleotide sequence ID" value="NZ_CP036290.1"/>
</dbReference>
<keyword evidence="6" id="KW-0239">DNA-directed DNA polymerase</keyword>
<evidence type="ECO:0000256" key="5">
    <source>
        <dbReference type="ARBA" id="ARBA00022705"/>
    </source>
</evidence>
<dbReference type="InterPro" id="IPR016195">
    <property type="entry name" value="Pol/histidinol_Pase-like"/>
</dbReference>
<evidence type="ECO:0000256" key="2">
    <source>
        <dbReference type="ARBA" id="ARBA00019114"/>
    </source>
</evidence>
<dbReference type="OrthoDB" id="9803237at2"/>
<sequence length="1158" mass="128441">MPAPDFVHLHVHSEYSLLDGANRISKLVDACVADGQPALALTDHGNLFGAIELYQKCKKKEITPIIGCEVYIATTSRHEKHHRERNPYSHLTLLARNEAGYRNLIELASKSYLEGYSVRPRIDFELLAEHADGLNCLSGCLSGRMNQMLRQDKQPIAEDLAIKMRDMFGPEHFWLELQRNGLSIQDRCNEGLIEIHKRTGIPLVATNDIHYLRHEDCRVQDTLLCINTGAKRDDEKRFKMDTDSLFFRTREEMASMFKDLPEALKATMDVAGQTDLEIEFGTYHVPVFQSDSGETPDELFDRLLEKGLIEKYGAENTKARERLEYEKRIIRELGFVSYFLIVWDLIAWARGNDIPVGPGRGSAAGSMVAFLLDITRVCPLEYDLLFERFLNAARVSMPDIDIDFCKEGRDAVIQYTRRKYGDDYVAQIVTFGTMASRTAIRDVGRVLDIPLRDIDRISKKIPTGPGAPPLKDALEADEDLQKLRAEMPELAELFDLSVELEGQVRHISTHAAGVVIADRPITHYVPLCTQGDDISTQWSAPQLEELGLLKMDYLGLRTLTILERALRNIVKQGGTRPDLENLPAGDPATYAMLMRGDTLGVFQLESDGMRKLLGRLRPDRFEDLIAVLALYRPGPLESGMDDMFIRRKHGEEEVVYPHDSLAEILGDTYGCIVYQEQVMLISNVLANFSLNEADNLRKAMGKKKPEIMEKFSAQFIEGAVSNGCAAEVARDTWDNIVKFGGYGFNKSHSTAYAVITYQTAYLKANHRTAFMAGNMSCEMQDSDKIKALIDDCKRNGIEILPPDLRHSTWEFEPERTPEGKDAIRFGLGAIKGTGQRAVENILAARAELEGDLDLFAICGAVDPAEVNKSTWEAVIKAGAFDFTGHDRGSVMAALENAMSEGAQAAKDRRSGQMSMFDAFGGDASGADDAAESTSTPSYDPAAAWTPQDALKAEREVLGLYLSGHPLEEHAGMISLLANTDTSRLGEFPSGTEITIGGLVVGYSENIVKNGRMAGQRMARFVLEDLSGAVGVTVFPRTYEEVKERLADDAVIVCQATVEDRGEGVALVMRDTKDLIGALDDFRGAFVIRLDPTDRERLPALKSAFEAHPGGNTVYLDVEGLDGERRQVRVLELEVGVGAPLVRSIERVLGPGRASLARL</sequence>
<dbReference type="InterPro" id="IPR003141">
    <property type="entry name" value="Pol/His_phosphatase_N"/>
</dbReference>
<evidence type="ECO:0000313" key="9">
    <source>
        <dbReference type="EMBL" id="QDU85762.1"/>
    </source>
</evidence>
<keyword evidence="4 9" id="KW-0548">Nucleotidyltransferase</keyword>
<accession>A0A518D2Q7</accession>
<dbReference type="InterPro" id="IPR004805">
    <property type="entry name" value="DnaE2/DnaE/PolC"/>
</dbReference>
<dbReference type="InterPro" id="IPR040982">
    <property type="entry name" value="DNA_pol3_finger"/>
</dbReference>
<dbReference type="Proteomes" id="UP000319342">
    <property type="component" value="Chromosome"/>
</dbReference>
<gene>
    <name evidence="9" type="primary">dnaE</name>
    <name evidence="9" type="ORF">Pla163_28990</name>
</gene>
<dbReference type="InterPro" id="IPR004013">
    <property type="entry name" value="PHP_dom"/>
</dbReference>
<evidence type="ECO:0000259" key="8">
    <source>
        <dbReference type="SMART" id="SM00481"/>
    </source>
</evidence>
<protein>
    <recommendedName>
        <fullName evidence="2">DNA polymerase III subunit alpha</fullName>
        <ecNumber evidence="1">2.7.7.7</ecNumber>
    </recommendedName>
</protein>
<dbReference type="Pfam" id="PF14579">
    <property type="entry name" value="HHH_6"/>
    <property type="match status" value="1"/>
</dbReference>
<organism evidence="9 10">
    <name type="scientific">Rohdeia mirabilis</name>
    <dbReference type="NCBI Taxonomy" id="2528008"/>
    <lineage>
        <taxon>Bacteria</taxon>
        <taxon>Pseudomonadati</taxon>
        <taxon>Planctomycetota</taxon>
        <taxon>Planctomycetia</taxon>
        <taxon>Planctomycetia incertae sedis</taxon>
        <taxon>Rohdeia</taxon>
    </lineage>
</organism>
<dbReference type="NCBIfam" id="TIGR00594">
    <property type="entry name" value="polc"/>
    <property type="match status" value="1"/>
</dbReference>
<dbReference type="PANTHER" id="PTHR32294:SF0">
    <property type="entry name" value="DNA POLYMERASE III SUBUNIT ALPHA"/>
    <property type="match status" value="1"/>
</dbReference>
<dbReference type="Pfam" id="PF17657">
    <property type="entry name" value="DNA_pol3_finger"/>
    <property type="match status" value="1"/>
</dbReference>
<evidence type="ECO:0000256" key="6">
    <source>
        <dbReference type="ARBA" id="ARBA00022932"/>
    </source>
</evidence>
<reference evidence="9 10" key="1">
    <citation type="submission" date="2019-02" db="EMBL/GenBank/DDBJ databases">
        <title>Deep-cultivation of Planctomycetes and their phenomic and genomic characterization uncovers novel biology.</title>
        <authorList>
            <person name="Wiegand S."/>
            <person name="Jogler M."/>
            <person name="Boedeker C."/>
            <person name="Pinto D."/>
            <person name="Vollmers J."/>
            <person name="Rivas-Marin E."/>
            <person name="Kohn T."/>
            <person name="Peeters S.H."/>
            <person name="Heuer A."/>
            <person name="Rast P."/>
            <person name="Oberbeckmann S."/>
            <person name="Bunk B."/>
            <person name="Jeske O."/>
            <person name="Meyerdierks A."/>
            <person name="Storesund J.E."/>
            <person name="Kallscheuer N."/>
            <person name="Luecker S."/>
            <person name="Lage O.M."/>
            <person name="Pohl T."/>
            <person name="Merkel B.J."/>
            <person name="Hornburger P."/>
            <person name="Mueller R.-W."/>
            <person name="Bruemmer F."/>
            <person name="Labrenz M."/>
            <person name="Spormann A.M."/>
            <person name="Op den Camp H."/>
            <person name="Overmann J."/>
            <person name="Amann R."/>
            <person name="Jetten M.S.M."/>
            <person name="Mascher T."/>
            <person name="Medema M.H."/>
            <person name="Devos D.P."/>
            <person name="Kaster A.-K."/>
            <person name="Ovreas L."/>
            <person name="Rohde M."/>
            <person name="Galperin M.Y."/>
            <person name="Jogler C."/>
        </authorList>
    </citation>
    <scope>NUCLEOTIDE SEQUENCE [LARGE SCALE GENOMIC DNA]</scope>
    <source>
        <strain evidence="9 10">Pla163</strain>
    </source>
</reference>
<dbReference type="EMBL" id="CP036290">
    <property type="protein sequence ID" value="QDU85762.1"/>
    <property type="molecule type" value="Genomic_DNA"/>
</dbReference>
<proteinExistence type="predicted"/>
<dbReference type="Pfam" id="PF02811">
    <property type="entry name" value="PHP"/>
    <property type="match status" value="1"/>
</dbReference>
<dbReference type="Gene3D" id="1.10.10.1600">
    <property type="entry name" value="Bacterial DNA polymerase III alpha subunit, thumb domain"/>
    <property type="match status" value="1"/>
</dbReference>
<dbReference type="SUPFAM" id="SSF89550">
    <property type="entry name" value="PHP domain-like"/>
    <property type="match status" value="1"/>
</dbReference>
<dbReference type="AlphaFoldDB" id="A0A518D2Q7"/>
<feature type="domain" description="Polymerase/histidinol phosphatase N-terminal" evidence="8">
    <location>
        <begin position="7"/>
        <end position="74"/>
    </location>
</feature>
<dbReference type="CDD" id="cd04485">
    <property type="entry name" value="DnaE_OBF"/>
    <property type="match status" value="1"/>
</dbReference>
<comment type="catalytic activity">
    <reaction evidence="7">
        <text>DNA(n) + a 2'-deoxyribonucleoside 5'-triphosphate = DNA(n+1) + diphosphate</text>
        <dbReference type="Rhea" id="RHEA:22508"/>
        <dbReference type="Rhea" id="RHEA-COMP:17339"/>
        <dbReference type="Rhea" id="RHEA-COMP:17340"/>
        <dbReference type="ChEBI" id="CHEBI:33019"/>
        <dbReference type="ChEBI" id="CHEBI:61560"/>
        <dbReference type="ChEBI" id="CHEBI:173112"/>
        <dbReference type="EC" id="2.7.7.7"/>
    </reaction>
</comment>
<dbReference type="GO" id="GO:0006260">
    <property type="term" value="P:DNA replication"/>
    <property type="evidence" value="ECO:0007669"/>
    <property type="project" value="UniProtKB-KW"/>
</dbReference>
<dbReference type="InterPro" id="IPR041931">
    <property type="entry name" value="DNA_pol3_alpha_thumb_dom"/>
</dbReference>
<dbReference type="SMART" id="SM00481">
    <property type="entry name" value="POLIIIAc"/>
    <property type="match status" value="1"/>
</dbReference>
<dbReference type="InterPro" id="IPR011708">
    <property type="entry name" value="DNA_pol3_alpha_NTPase_dom"/>
</dbReference>
<dbReference type="CDD" id="cd12113">
    <property type="entry name" value="PHP_PolIIIA_DnaE3"/>
    <property type="match status" value="1"/>
</dbReference>
<evidence type="ECO:0000256" key="3">
    <source>
        <dbReference type="ARBA" id="ARBA00022679"/>
    </source>
</evidence>
<dbReference type="GO" id="GO:0003887">
    <property type="term" value="F:DNA-directed DNA polymerase activity"/>
    <property type="evidence" value="ECO:0007669"/>
    <property type="project" value="UniProtKB-KW"/>
</dbReference>
<keyword evidence="5" id="KW-0235">DNA replication</keyword>
<keyword evidence="10" id="KW-1185">Reference proteome</keyword>
<dbReference type="Gene3D" id="1.10.150.870">
    <property type="match status" value="1"/>
</dbReference>
<dbReference type="NCBIfam" id="NF004226">
    <property type="entry name" value="PRK05673.1"/>
    <property type="match status" value="1"/>
</dbReference>